<comment type="subunit">
    <text evidence="2 5">Homopentamer.</text>
</comment>
<dbReference type="InterPro" id="IPR010809">
    <property type="entry name" value="FliD_C"/>
</dbReference>
<comment type="function">
    <text evidence="5">Required for morphogenesis and for the elongation of the flagellar filament by facilitating polymerization of the flagellin monomers at the tip of growing filament. Forms a capping structure, which prevents flagellin subunits (transported through the central channel of the flagellum) from leaking out without polymerization at the distal end.</text>
</comment>
<dbReference type="PANTHER" id="PTHR30288:SF0">
    <property type="entry name" value="FLAGELLAR HOOK-ASSOCIATED PROTEIN 2"/>
    <property type="match status" value="1"/>
</dbReference>
<evidence type="ECO:0000256" key="4">
    <source>
        <dbReference type="ARBA" id="ARBA00023143"/>
    </source>
</evidence>
<keyword evidence="5" id="KW-0964">Secreted</keyword>
<evidence type="ECO:0000256" key="6">
    <source>
        <dbReference type="SAM" id="MobiDB-lite"/>
    </source>
</evidence>
<feature type="domain" description="Flagellar hook-associated protein 2 C-terminal" evidence="8">
    <location>
        <begin position="265"/>
        <end position="496"/>
    </location>
</feature>
<evidence type="ECO:0000256" key="5">
    <source>
        <dbReference type="RuleBase" id="RU362066"/>
    </source>
</evidence>
<keyword evidence="9" id="KW-0969">Cilium</keyword>
<organism evidence="9 10">
    <name type="scientific">Paraburkholderia edwinii</name>
    <dbReference type="NCBI Taxonomy" id="2861782"/>
    <lineage>
        <taxon>Bacteria</taxon>
        <taxon>Pseudomonadati</taxon>
        <taxon>Pseudomonadota</taxon>
        <taxon>Betaproteobacteria</taxon>
        <taxon>Burkholderiales</taxon>
        <taxon>Burkholderiaceae</taxon>
        <taxon>Paraburkholderia</taxon>
    </lineage>
</organism>
<sequence length="520" mass="51554">MSTSPVAAQAAAASQQAAQAVQQAAQSLISASTGTPLDVTSLVTTLVNAKIAGPHTAISTQLVSDRAEIGGLGLLSSSMLGLQTALAPFLNGSALASFSATLSGDGITAKAGKGASAATYQIDTKQIAEAQTITSGSFSKSDANALGSGTLNISLGSGAGSKSFQVDVDPSNDSLQDVVNAINSAPGNPGIRATIIGGANGPALSLQSTSTGAANTISIGVTGAASDSALAKLAVTSSTATDPNAPDGSSTISSNDDFWTQSQAAQDAQLTVNNVLVTDSTNTISDAIPGVTLTLTDKGVGAQTLTVAPDDGTVETDLSAFVTAYNAVIDQLNSLAAPGTANVPGSGGQLLGDEMINQVGASLGSIVGGLVSNGGLQGTLASLGITFQKDTGGEPFAELQIDADSNNPTLDDAVTSNPALIGALFNDTNGIAQQLDSVLTAYTSVQGILASRTNDLTADIASLAKQQTDLDDFAAQLTTQFNDQFTALNTIMAQAQSNASFLTALFGGANSNGALAENSK</sequence>
<keyword evidence="9" id="KW-0966">Cell projection</keyword>
<keyword evidence="9" id="KW-0282">Flagellum</keyword>
<evidence type="ECO:0000256" key="3">
    <source>
        <dbReference type="ARBA" id="ARBA00023054"/>
    </source>
</evidence>
<name>A0ABX8UUD8_9BURK</name>
<evidence type="ECO:0000256" key="1">
    <source>
        <dbReference type="ARBA" id="ARBA00009764"/>
    </source>
</evidence>
<accession>A0ABX8UUD8</accession>
<dbReference type="InterPro" id="IPR040026">
    <property type="entry name" value="FliD"/>
</dbReference>
<dbReference type="InterPro" id="IPR010810">
    <property type="entry name" value="Flagellin_hook_IN_motif"/>
</dbReference>
<dbReference type="PANTHER" id="PTHR30288">
    <property type="entry name" value="FLAGELLAR CAP/ASSEMBLY PROTEIN FLID"/>
    <property type="match status" value="1"/>
</dbReference>
<dbReference type="Pfam" id="PF07195">
    <property type="entry name" value="FliD_C"/>
    <property type="match status" value="1"/>
</dbReference>
<gene>
    <name evidence="9" type="primary">fliD</name>
    <name evidence="9" type="ORF">KZJ38_23225</name>
</gene>
<dbReference type="Pfam" id="PF02465">
    <property type="entry name" value="FliD_N"/>
    <property type="match status" value="1"/>
</dbReference>
<reference evidence="9 10" key="1">
    <citation type="submission" date="2021-07" db="EMBL/GenBank/DDBJ databases">
        <title>Paraburkholderia edwinii protects Aspergillus sp. from phenazines by acting as a toxin sponge.</title>
        <authorList>
            <person name="Dahlstrom K.M."/>
            <person name="Newman D.K."/>
        </authorList>
    </citation>
    <scope>NUCLEOTIDE SEQUENCE [LARGE SCALE GENOMIC DNA]</scope>
    <source>
        <strain evidence="9 10">Pe01</strain>
    </source>
</reference>
<keyword evidence="4 5" id="KW-0975">Bacterial flagellum</keyword>
<keyword evidence="10" id="KW-1185">Reference proteome</keyword>
<dbReference type="RefSeq" id="WP_219802050.1">
    <property type="nucleotide sequence ID" value="NZ_CP080096.1"/>
</dbReference>
<evidence type="ECO:0000256" key="2">
    <source>
        <dbReference type="ARBA" id="ARBA00011255"/>
    </source>
</evidence>
<dbReference type="Pfam" id="PF07196">
    <property type="entry name" value="Flagellin_IN"/>
    <property type="match status" value="1"/>
</dbReference>
<comment type="subcellular location">
    <subcellularLocation>
        <location evidence="5">Secreted</location>
    </subcellularLocation>
    <subcellularLocation>
        <location evidence="5">Bacterial flagellum</location>
    </subcellularLocation>
</comment>
<protein>
    <recommendedName>
        <fullName evidence="5">Flagellar hook-associated protein 2</fullName>
        <shortName evidence="5">HAP2</shortName>
    </recommendedName>
    <alternativeName>
        <fullName evidence="5">Flagellar cap protein</fullName>
    </alternativeName>
</protein>
<proteinExistence type="inferred from homology"/>
<comment type="similarity">
    <text evidence="1 5">Belongs to the FliD family.</text>
</comment>
<dbReference type="Proteomes" id="UP000826462">
    <property type="component" value="Chromosome 2"/>
</dbReference>
<dbReference type="InterPro" id="IPR003481">
    <property type="entry name" value="FliD_N"/>
</dbReference>
<dbReference type="EMBL" id="CP080096">
    <property type="protein sequence ID" value="QYD72628.1"/>
    <property type="molecule type" value="Genomic_DNA"/>
</dbReference>
<evidence type="ECO:0000259" key="8">
    <source>
        <dbReference type="Pfam" id="PF07195"/>
    </source>
</evidence>
<keyword evidence="3" id="KW-0175">Coiled coil</keyword>
<feature type="region of interest" description="Disordered" evidence="6">
    <location>
        <begin position="237"/>
        <end position="256"/>
    </location>
</feature>
<feature type="domain" description="Flagellar hook-associated protein 2 N-terminal" evidence="7">
    <location>
        <begin position="37"/>
        <end position="131"/>
    </location>
</feature>
<evidence type="ECO:0000259" key="7">
    <source>
        <dbReference type="Pfam" id="PF02465"/>
    </source>
</evidence>
<evidence type="ECO:0000313" key="10">
    <source>
        <dbReference type="Proteomes" id="UP000826462"/>
    </source>
</evidence>
<evidence type="ECO:0000313" key="9">
    <source>
        <dbReference type="EMBL" id="QYD72628.1"/>
    </source>
</evidence>